<dbReference type="InterPro" id="IPR006944">
    <property type="entry name" value="Phage/GTA_portal"/>
</dbReference>
<name>A0A7V4G827_9BACT</name>
<dbReference type="EMBL" id="DSXI01000299">
    <property type="protein sequence ID" value="HGS05092.1"/>
    <property type="molecule type" value="Genomic_DNA"/>
</dbReference>
<dbReference type="Pfam" id="PF04860">
    <property type="entry name" value="Phage_portal"/>
    <property type="match status" value="1"/>
</dbReference>
<organism evidence="1">
    <name type="scientific">Desulfobacca acetoxidans</name>
    <dbReference type="NCBI Taxonomy" id="60893"/>
    <lineage>
        <taxon>Bacteria</taxon>
        <taxon>Pseudomonadati</taxon>
        <taxon>Thermodesulfobacteriota</taxon>
        <taxon>Desulfobaccia</taxon>
        <taxon>Desulfobaccales</taxon>
        <taxon>Desulfobaccaceae</taxon>
        <taxon>Desulfobacca</taxon>
    </lineage>
</organism>
<evidence type="ECO:0000313" key="1">
    <source>
        <dbReference type="EMBL" id="HGS05092.1"/>
    </source>
</evidence>
<protein>
    <submittedName>
        <fullName evidence="1">Phage portal protein</fullName>
    </submittedName>
</protein>
<comment type="caution">
    <text evidence="1">The sequence shown here is derived from an EMBL/GenBank/DDBJ whole genome shotgun (WGS) entry which is preliminary data.</text>
</comment>
<proteinExistence type="predicted"/>
<gene>
    <name evidence="1" type="ORF">ENT08_05045</name>
</gene>
<sequence>MVIVPAPQENVSGSHLTTSCGVVVLGLVKRGLGSLLSLGGTSVRKRETPYFPEATRLFFLAPHLLTAELSGGLSQPYREHVWVYACVNAIAQNISGVPLLFKTGPRKDPKVAESHALAGLFEAPNPMMSGSQLIEATFVYLGLTGEAFYILDRESEREIPKEVWVVHPGRFQEAVDDKTGLISGWIYRQGARQVPLQPHEVVFFRYFNPYNDYRGLSPLQAAKAGVEQDYWAGRYNLAFFQNSPVLPTSPGQPSPRLLLIMTRPSMWAG</sequence>
<dbReference type="AlphaFoldDB" id="A0A7V4G827"/>
<reference evidence="1" key="1">
    <citation type="journal article" date="2020" name="mSystems">
        <title>Genome- and Community-Level Interaction Insights into Carbon Utilization and Element Cycling Functions of Hydrothermarchaeota in Hydrothermal Sediment.</title>
        <authorList>
            <person name="Zhou Z."/>
            <person name="Liu Y."/>
            <person name="Xu W."/>
            <person name="Pan J."/>
            <person name="Luo Z.H."/>
            <person name="Li M."/>
        </authorList>
    </citation>
    <scope>NUCLEOTIDE SEQUENCE [LARGE SCALE GENOMIC DNA]</scope>
    <source>
        <strain evidence="1">SpSt-548</strain>
    </source>
</reference>
<accession>A0A7V4G827</accession>